<keyword evidence="7" id="KW-1185">Reference proteome</keyword>
<comment type="caution">
    <text evidence="6">The sequence shown here is derived from an EMBL/GenBank/DDBJ whole genome shotgun (WGS) entry which is preliminary data.</text>
</comment>
<sequence>MDLLSRSMPGIFIYGLIFPVIFFPLGFNKLQPEISWLFATSMLLVSSLRLVHRVYTSVIYPKKPKLWRHMFQCLSLSQAIILGIFFAMTMYDPILEPIKTISFMTIGGVCAAALISLSPRISIALFNLLCLVTPSIFVSFFVIEDSLPVGFMICIYSGYLVVVGMRSNKEYLRSFVIEAQLEKQRQELEQLNKIDPLTHIYNRGYFNTAFDIQWHSSIRQKKMLSVLLIDIDHFKAINDTHGHLFGDKCLNHIAQTISATAKRKTDLIARFGGEEFVILLPDTDEHNAVDIAEQVREQIASQPFSYQQNELALTASIGVACVLPMVGVNSNSLIEKADAALYDAKDQGRNKVCKYTESSRQQQLL</sequence>
<comment type="cofactor">
    <cofactor evidence="1">
        <name>Mg(2+)</name>
        <dbReference type="ChEBI" id="CHEBI:18420"/>
    </cofactor>
</comment>
<dbReference type="InterPro" id="IPR043128">
    <property type="entry name" value="Rev_trsase/Diguanyl_cyclase"/>
</dbReference>
<dbReference type="SUPFAM" id="SSF55073">
    <property type="entry name" value="Nucleotide cyclase"/>
    <property type="match status" value="1"/>
</dbReference>
<evidence type="ECO:0000256" key="3">
    <source>
        <dbReference type="ARBA" id="ARBA00034247"/>
    </source>
</evidence>
<dbReference type="GO" id="GO:0005886">
    <property type="term" value="C:plasma membrane"/>
    <property type="evidence" value="ECO:0007669"/>
    <property type="project" value="TreeGrafter"/>
</dbReference>
<dbReference type="CDD" id="cd01949">
    <property type="entry name" value="GGDEF"/>
    <property type="match status" value="1"/>
</dbReference>
<feature type="transmembrane region" description="Helical" evidence="4">
    <location>
        <begin position="34"/>
        <end position="52"/>
    </location>
</feature>
<evidence type="ECO:0000259" key="5">
    <source>
        <dbReference type="PROSITE" id="PS50887"/>
    </source>
</evidence>
<dbReference type="PANTHER" id="PTHR45138">
    <property type="entry name" value="REGULATORY COMPONENTS OF SENSORY TRANSDUCTION SYSTEM"/>
    <property type="match status" value="1"/>
</dbReference>
<dbReference type="InterPro" id="IPR000160">
    <property type="entry name" value="GGDEF_dom"/>
</dbReference>
<proteinExistence type="predicted"/>
<dbReference type="RefSeq" id="WP_068378835.1">
    <property type="nucleotide sequence ID" value="NZ_LSNE01000009.1"/>
</dbReference>
<dbReference type="AlphaFoldDB" id="A0A148KN17"/>
<dbReference type="GO" id="GO:1902201">
    <property type="term" value="P:negative regulation of bacterial-type flagellum-dependent cell motility"/>
    <property type="evidence" value="ECO:0007669"/>
    <property type="project" value="TreeGrafter"/>
</dbReference>
<comment type="catalytic activity">
    <reaction evidence="3">
        <text>2 GTP = 3',3'-c-di-GMP + 2 diphosphate</text>
        <dbReference type="Rhea" id="RHEA:24898"/>
        <dbReference type="ChEBI" id="CHEBI:33019"/>
        <dbReference type="ChEBI" id="CHEBI:37565"/>
        <dbReference type="ChEBI" id="CHEBI:58805"/>
        <dbReference type="EC" id="2.7.7.65"/>
    </reaction>
</comment>
<feature type="transmembrane region" description="Helical" evidence="4">
    <location>
        <begin position="12"/>
        <end position="28"/>
    </location>
</feature>
<dbReference type="GO" id="GO:0052621">
    <property type="term" value="F:diguanylate cyclase activity"/>
    <property type="evidence" value="ECO:0007669"/>
    <property type="project" value="UniProtKB-EC"/>
</dbReference>
<dbReference type="EMBL" id="LSNE01000009">
    <property type="protein sequence ID" value="KXI27635.1"/>
    <property type="molecule type" value="Genomic_DNA"/>
</dbReference>
<organism evidence="6 7">
    <name type="scientific">Paraglaciecola hydrolytica</name>
    <dbReference type="NCBI Taxonomy" id="1799789"/>
    <lineage>
        <taxon>Bacteria</taxon>
        <taxon>Pseudomonadati</taxon>
        <taxon>Pseudomonadota</taxon>
        <taxon>Gammaproteobacteria</taxon>
        <taxon>Alteromonadales</taxon>
        <taxon>Alteromonadaceae</taxon>
        <taxon>Paraglaciecola</taxon>
    </lineage>
</organism>
<dbReference type="Pfam" id="PF00990">
    <property type="entry name" value="GGDEF"/>
    <property type="match status" value="1"/>
</dbReference>
<dbReference type="FunFam" id="3.30.70.270:FF:000001">
    <property type="entry name" value="Diguanylate cyclase domain protein"/>
    <property type="match status" value="1"/>
</dbReference>
<keyword evidence="4" id="KW-0472">Membrane</keyword>
<evidence type="ECO:0000313" key="7">
    <source>
        <dbReference type="Proteomes" id="UP000070299"/>
    </source>
</evidence>
<dbReference type="GO" id="GO:0043709">
    <property type="term" value="P:cell adhesion involved in single-species biofilm formation"/>
    <property type="evidence" value="ECO:0007669"/>
    <property type="project" value="TreeGrafter"/>
</dbReference>
<reference evidence="7" key="1">
    <citation type="submission" date="2016-02" db="EMBL/GenBank/DDBJ databases">
        <authorList>
            <person name="Schultz-Johansen M."/>
            <person name="Glaring M.A."/>
            <person name="Bech P.K."/>
            <person name="Stougaard P."/>
        </authorList>
    </citation>
    <scope>NUCLEOTIDE SEQUENCE [LARGE SCALE GENOMIC DNA]</scope>
    <source>
        <strain evidence="7">S66</strain>
    </source>
</reference>
<dbReference type="InterPro" id="IPR050469">
    <property type="entry name" value="Diguanylate_Cyclase"/>
</dbReference>
<gene>
    <name evidence="6" type="ORF">AX660_18930</name>
</gene>
<evidence type="ECO:0000313" key="6">
    <source>
        <dbReference type="EMBL" id="KXI27635.1"/>
    </source>
</evidence>
<keyword evidence="4" id="KW-1133">Transmembrane helix</keyword>
<accession>A0A148KN17</accession>
<dbReference type="EC" id="2.7.7.65" evidence="2"/>
<dbReference type="OrthoDB" id="9812260at2"/>
<dbReference type="InterPro" id="IPR029787">
    <property type="entry name" value="Nucleotide_cyclase"/>
</dbReference>
<dbReference type="SMART" id="SM00267">
    <property type="entry name" value="GGDEF"/>
    <property type="match status" value="1"/>
</dbReference>
<dbReference type="Proteomes" id="UP000070299">
    <property type="component" value="Unassembled WGS sequence"/>
</dbReference>
<keyword evidence="4" id="KW-0812">Transmembrane</keyword>
<feature type="transmembrane region" description="Helical" evidence="4">
    <location>
        <begin position="149"/>
        <end position="165"/>
    </location>
</feature>
<dbReference type="NCBIfam" id="TIGR00254">
    <property type="entry name" value="GGDEF"/>
    <property type="match status" value="1"/>
</dbReference>
<dbReference type="PANTHER" id="PTHR45138:SF9">
    <property type="entry name" value="DIGUANYLATE CYCLASE DGCM-RELATED"/>
    <property type="match status" value="1"/>
</dbReference>
<feature type="domain" description="GGDEF" evidence="5">
    <location>
        <begin position="222"/>
        <end position="357"/>
    </location>
</feature>
<feature type="transmembrane region" description="Helical" evidence="4">
    <location>
        <begin position="97"/>
        <end position="117"/>
    </location>
</feature>
<name>A0A148KN17_9ALTE</name>
<evidence type="ECO:0000256" key="2">
    <source>
        <dbReference type="ARBA" id="ARBA00012528"/>
    </source>
</evidence>
<dbReference type="STRING" id="1799789.AX660_18930"/>
<dbReference type="Gene3D" id="3.30.70.270">
    <property type="match status" value="1"/>
</dbReference>
<dbReference type="PROSITE" id="PS50887">
    <property type="entry name" value="GGDEF"/>
    <property type="match status" value="1"/>
</dbReference>
<feature type="transmembrane region" description="Helical" evidence="4">
    <location>
        <begin position="73"/>
        <end position="91"/>
    </location>
</feature>
<evidence type="ECO:0000256" key="4">
    <source>
        <dbReference type="SAM" id="Phobius"/>
    </source>
</evidence>
<evidence type="ECO:0000256" key="1">
    <source>
        <dbReference type="ARBA" id="ARBA00001946"/>
    </source>
</evidence>
<feature type="transmembrane region" description="Helical" evidence="4">
    <location>
        <begin position="124"/>
        <end position="143"/>
    </location>
</feature>
<protein>
    <recommendedName>
        <fullName evidence="2">diguanylate cyclase</fullName>
        <ecNumber evidence="2">2.7.7.65</ecNumber>
    </recommendedName>
</protein>